<feature type="compositionally biased region" description="Basic and acidic residues" evidence="1">
    <location>
        <begin position="47"/>
        <end position="95"/>
    </location>
</feature>
<dbReference type="AlphaFoldDB" id="A0A8C4X032"/>
<name>A0A8C4X032_EPTBU</name>
<keyword evidence="3" id="KW-1185">Reference proteome</keyword>
<evidence type="ECO:0000313" key="3">
    <source>
        <dbReference type="Proteomes" id="UP000694388"/>
    </source>
</evidence>
<protein>
    <submittedName>
        <fullName evidence="2">Uncharacterized protein</fullName>
    </submittedName>
</protein>
<dbReference type="Ensembl" id="ENSEBUT00000023454.1">
    <property type="protein sequence ID" value="ENSEBUP00000022878.1"/>
    <property type="gene ID" value="ENSEBUG00000014105.1"/>
</dbReference>
<evidence type="ECO:0000256" key="1">
    <source>
        <dbReference type="SAM" id="MobiDB-lite"/>
    </source>
</evidence>
<dbReference type="GeneTree" id="ENSGT01120000277507"/>
<reference evidence="2" key="2">
    <citation type="submission" date="2025-09" db="UniProtKB">
        <authorList>
            <consortium name="Ensembl"/>
        </authorList>
    </citation>
    <scope>IDENTIFICATION</scope>
</reference>
<dbReference type="Proteomes" id="UP000694388">
    <property type="component" value="Unplaced"/>
</dbReference>
<proteinExistence type="predicted"/>
<evidence type="ECO:0000313" key="2">
    <source>
        <dbReference type="Ensembl" id="ENSEBUP00000022878.1"/>
    </source>
</evidence>
<sequence length="256" mass="30479">MERDTDRQRDGQRQTKTDRQTDKDRQTDRQTDRERDGQRQTRRHRDRRTERQTDRETDGQRDRRTERQTDRETDGERDRETERQRDRETETERQNRPLKITNKVLQARQYLAKRARSGLEVFSLRALQHYNAGLKTRKQLICSHEPMGYEKITQSRYVFVFKSNSLAINKNKTIAISSTNYQGLQLFLQLNISANVVIPQKFTGHDESFLVPNWALQAGAVQLTQLQVDNKTWFDSQKMFIIVSHYLLSCYGKEPR</sequence>
<feature type="compositionally biased region" description="Basic and acidic residues" evidence="1">
    <location>
        <begin position="1"/>
        <end position="39"/>
    </location>
</feature>
<feature type="region of interest" description="Disordered" evidence="1">
    <location>
        <begin position="1"/>
        <end position="99"/>
    </location>
</feature>
<accession>A0A8C4X032</accession>
<reference evidence="2" key="1">
    <citation type="submission" date="2025-08" db="UniProtKB">
        <authorList>
            <consortium name="Ensembl"/>
        </authorList>
    </citation>
    <scope>IDENTIFICATION</scope>
</reference>
<organism evidence="2 3">
    <name type="scientific">Eptatretus burgeri</name>
    <name type="common">Inshore hagfish</name>
    <dbReference type="NCBI Taxonomy" id="7764"/>
    <lineage>
        <taxon>Eukaryota</taxon>
        <taxon>Metazoa</taxon>
        <taxon>Chordata</taxon>
        <taxon>Craniata</taxon>
        <taxon>Vertebrata</taxon>
        <taxon>Cyclostomata</taxon>
        <taxon>Myxini</taxon>
        <taxon>Myxiniformes</taxon>
        <taxon>Myxinidae</taxon>
        <taxon>Eptatretinae</taxon>
        <taxon>Eptatretus</taxon>
    </lineage>
</organism>